<dbReference type="Proteomes" id="UP001140234">
    <property type="component" value="Unassembled WGS sequence"/>
</dbReference>
<sequence length="425" mass="47954">MAALPLATVVVDMDEPYVQEIIVSALGKYGPQIAARTAAEHERADSTGGRVMHWREYERIDWDAVHRSSTVFSSAYCYRRGLIRKAQMAFNIKLYAAKHPESVLHRGVPETWIFDLDDVDYLDEALMECFEVEDGMRANEGVADPRQRQQFILKPSLTGRAAGIHVFDTRERLEELLAREFESDDEDEGDEGDGEENEQCGGAYQAVSQIREWVIQRYINRPLLLDTHGGRKFHIRAYVLAVSDFKVYVYRHMLALFAPQPYSASAGDLDDQRAHLTNTCLQAKTDGFNESTAVNLFWDLDLPRDKLDGIFAQICAILTDTFAAVSSESTSFQTWPNCLEQFGFDFLVDEDCNTFMLEANAYPDFKQTGAGLKSVVEGFMAASVATAASSLLLRDAELTDEIRTAITADCRDLTSVYTHKNERKW</sequence>
<reference evidence="1" key="1">
    <citation type="submission" date="2022-07" db="EMBL/GenBank/DDBJ databases">
        <title>Phylogenomic reconstructions and comparative analyses of Kickxellomycotina fungi.</title>
        <authorList>
            <person name="Reynolds N.K."/>
            <person name="Stajich J.E."/>
            <person name="Barry K."/>
            <person name="Grigoriev I.V."/>
            <person name="Crous P."/>
            <person name="Smith M.E."/>
        </authorList>
    </citation>
    <scope>NUCLEOTIDE SEQUENCE</scope>
    <source>
        <strain evidence="1">CBS 109366</strain>
    </source>
</reference>
<evidence type="ECO:0000313" key="1">
    <source>
        <dbReference type="EMBL" id="KAJ2765017.1"/>
    </source>
</evidence>
<protein>
    <submittedName>
        <fullName evidence="1">Tubulin--tyrosine ligase</fullName>
    </submittedName>
</protein>
<gene>
    <name evidence="1" type="primary">PBY1</name>
    <name evidence="1" type="ORF">IWQ57_004945</name>
</gene>
<evidence type="ECO:0000313" key="2">
    <source>
        <dbReference type="Proteomes" id="UP001140234"/>
    </source>
</evidence>
<organism evidence="1 2">
    <name type="scientific">Coemansia nantahalensis</name>
    <dbReference type="NCBI Taxonomy" id="2789366"/>
    <lineage>
        <taxon>Eukaryota</taxon>
        <taxon>Fungi</taxon>
        <taxon>Fungi incertae sedis</taxon>
        <taxon>Zoopagomycota</taxon>
        <taxon>Kickxellomycotina</taxon>
        <taxon>Kickxellomycetes</taxon>
        <taxon>Kickxellales</taxon>
        <taxon>Kickxellaceae</taxon>
        <taxon>Coemansia</taxon>
    </lineage>
</organism>
<comment type="caution">
    <text evidence="1">The sequence shown here is derived from an EMBL/GenBank/DDBJ whole genome shotgun (WGS) entry which is preliminary data.</text>
</comment>
<accession>A0ACC1JQ78</accession>
<dbReference type="EMBL" id="JANBUJ010002149">
    <property type="protein sequence ID" value="KAJ2765017.1"/>
    <property type="molecule type" value="Genomic_DNA"/>
</dbReference>
<name>A0ACC1JQ78_9FUNG</name>
<keyword evidence="2" id="KW-1185">Reference proteome</keyword>
<keyword evidence="1" id="KW-0436">Ligase</keyword>
<proteinExistence type="predicted"/>